<evidence type="ECO:0000313" key="1">
    <source>
        <dbReference type="EMBL" id="KYD21569.1"/>
    </source>
</evidence>
<comment type="caution">
    <text evidence="1">The sequence shown here is derived from an EMBL/GenBank/DDBJ whole genome shotgun (WGS) entry which is preliminary data.</text>
</comment>
<proteinExistence type="predicted"/>
<organism evidence="1 2">
    <name type="scientific">Parageobacillus toebii</name>
    <dbReference type="NCBI Taxonomy" id="153151"/>
    <lineage>
        <taxon>Bacteria</taxon>
        <taxon>Bacillati</taxon>
        <taxon>Bacillota</taxon>
        <taxon>Bacilli</taxon>
        <taxon>Bacillales</taxon>
        <taxon>Anoxybacillaceae</taxon>
        <taxon>Parageobacillus</taxon>
    </lineage>
</organism>
<evidence type="ECO:0000313" key="2">
    <source>
        <dbReference type="Proteomes" id="UP000075324"/>
    </source>
</evidence>
<sequence>MVLSLLLYASHWLFNSFSKTVVKNQENKNGQYNHIMIKLADVYFDKPPAKTV</sequence>
<protein>
    <submittedName>
        <fullName evidence="1">Uncharacterized protein</fullName>
    </submittedName>
</protein>
<reference evidence="1 2" key="1">
    <citation type="submission" date="2016-01" db="EMBL/GenBank/DDBJ databases">
        <title>Draft Genome Sequences of Seven Thermophilic Sporeformers Isolated from Foods.</title>
        <authorList>
            <person name="Berendsen E.M."/>
            <person name="Wells-Bennik M.H."/>
            <person name="Krawcyk A.O."/>
            <person name="De Jong A."/>
            <person name="Holsappel S."/>
            <person name="Eijlander R.T."/>
            <person name="Kuipers O.P."/>
        </authorList>
    </citation>
    <scope>NUCLEOTIDE SEQUENCE [LARGE SCALE GENOMIC DNA]</scope>
    <source>
        <strain evidence="1 2">B4110</strain>
    </source>
</reference>
<accession>A0A150MBF7</accession>
<gene>
    <name evidence="1" type="ORF">B4110_0412</name>
</gene>
<dbReference type="Proteomes" id="UP000075324">
    <property type="component" value="Unassembled WGS sequence"/>
</dbReference>
<dbReference type="AlphaFoldDB" id="A0A150MBF7"/>
<name>A0A150MBF7_9BACL</name>
<dbReference type="EMBL" id="LQYW01000188">
    <property type="protein sequence ID" value="KYD21569.1"/>
    <property type="molecule type" value="Genomic_DNA"/>
</dbReference>